<dbReference type="Proteomes" id="UP000324897">
    <property type="component" value="Chromosome 2"/>
</dbReference>
<evidence type="ECO:0000313" key="2">
    <source>
        <dbReference type="EMBL" id="TVU23490.1"/>
    </source>
</evidence>
<dbReference type="AlphaFoldDB" id="A0A5J9UJW9"/>
<comment type="caution">
    <text evidence="2">The sequence shown here is derived from an EMBL/GenBank/DDBJ whole genome shotgun (WGS) entry which is preliminary data.</text>
</comment>
<feature type="region of interest" description="Disordered" evidence="1">
    <location>
        <begin position="1"/>
        <end position="22"/>
    </location>
</feature>
<organism evidence="2 3">
    <name type="scientific">Eragrostis curvula</name>
    <name type="common">weeping love grass</name>
    <dbReference type="NCBI Taxonomy" id="38414"/>
    <lineage>
        <taxon>Eukaryota</taxon>
        <taxon>Viridiplantae</taxon>
        <taxon>Streptophyta</taxon>
        <taxon>Embryophyta</taxon>
        <taxon>Tracheophyta</taxon>
        <taxon>Spermatophyta</taxon>
        <taxon>Magnoliopsida</taxon>
        <taxon>Liliopsida</taxon>
        <taxon>Poales</taxon>
        <taxon>Poaceae</taxon>
        <taxon>PACMAD clade</taxon>
        <taxon>Chloridoideae</taxon>
        <taxon>Eragrostideae</taxon>
        <taxon>Eragrostidinae</taxon>
        <taxon>Eragrostis</taxon>
    </lineage>
</organism>
<evidence type="ECO:0000256" key="1">
    <source>
        <dbReference type="SAM" id="MobiDB-lite"/>
    </source>
</evidence>
<proteinExistence type="predicted"/>
<evidence type="ECO:0000313" key="3">
    <source>
        <dbReference type="Proteomes" id="UP000324897"/>
    </source>
</evidence>
<gene>
    <name evidence="2" type="ORF">EJB05_25859</name>
</gene>
<keyword evidence="3" id="KW-1185">Reference proteome</keyword>
<dbReference type="EMBL" id="RWGY01000013">
    <property type="protein sequence ID" value="TVU23490.1"/>
    <property type="molecule type" value="Genomic_DNA"/>
</dbReference>
<name>A0A5J9UJW9_9POAL</name>
<feature type="non-terminal residue" evidence="2">
    <location>
        <position position="86"/>
    </location>
</feature>
<sequence length="86" mass="8489">MAPAGDEENGRRASSSPPSIPLPVALCPAGPALTAPDCQTLAAANPRPAVASPDCQTLAAANPSSPRVEPRVAAPEVAPDIGIVAQ</sequence>
<protein>
    <submittedName>
        <fullName evidence="2">Uncharacterized protein</fullName>
    </submittedName>
</protein>
<dbReference type="Gramene" id="TVU23490">
    <property type="protein sequence ID" value="TVU23490"/>
    <property type="gene ID" value="EJB05_25859"/>
</dbReference>
<accession>A0A5J9UJW9</accession>
<reference evidence="2 3" key="1">
    <citation type="journal article" date="2019" name="Sci. Rep.">
        <title>A high-quality genome of Eragrostis curvula grass provides insights into Poaceae evolution and supports new strategies to enhance forage quality.</title>
        <authorList>
            <person name="Carballo J."/>
            <person name="Santos B.A.C.M."/>
            <person name="Zappacosta D."/>
            <person name="Garbus I."/>
            <person name="Selva J.P."/>
            <person name="Gallo C.A."/>
            <person name="Diaz A."/>
            <person name="Albertini E."/>
            <person name="Caccamo M."/>
            <person name="Echenique V."/>
        </authorList>
    </citation>
    <scope>NUCLEOTIDE SEQUENCE [LARGE SCALE GENOMIC DNA]</scope>
    <source>
        <strain evidence="3">cv. Victoria</strain>
        <tissue evidence="2">Leaf</tissue>
    </source>
</reference>
<feature type="non-terminal residue" evidence="2">
    <location>
        <position position="1"/>
    </location>
</feature>